<reference evidence="7 8" key="1">
    <citation type="journal article" date="2021" name="bioRxiv">
        <title>Unique metabolic strategies in Hadean analogues reveal hints for primordial physiology.</title>
        <authorList>
            <person name="Nobu M.K."/>
            <person name="Nakai R."/>
            <person name="Tamazawa S."/>
            <person name="Mori H."/>
            <person name="Toyoda A."/>
            <person name="Ijiri A."/>
            <person name="Suzuki S."/>
            <person name="Kurokawa K."/>
            <person name="Kamagata Y."/>
            <person name="Tamaki H."/>
        </authorList>
    </citation>
    <scope>NUCLEOTIDE SEQUENCE [LARGE SCALE GENOMIC DNA]</scope>
    <source>
        <strain evidence="7">BS525</strain>
    </source>
</reference>
<dbReference type="NCBIfam" id="TIGR00059">
    <property type="entry name" value="L17"/>
    <property type="match status" value="1"/>
</dbReference>
<evidence type="ECO:0000256" key="2">
    <source>
        <dbReference type="ARBA" id="ARBA00022980"/>
    </source>
</evidence>
<protein>
    <recommendedName>
        <fullName evidence="4 6">50S ribosomal protein L17</fullName>
    </recommendedName>
</protein>
<dbReference type="Proteomes" id="UP000811545">
    <property type="component" value="Unassembled WGS sequence"/>
</dbReference>
<evidence type="ECO:0000256" key="3">
    <source>
        <dbReference type="ARBA" id="ARBA00023274"/>
    </source>
</evidence>
<keyword evidence="3 5" id="KW-0687">Ribonucleoprotein</keyword>
<dbReference type="GO" id="GO:0015934">
    <property type="term" value="C:large ribosomal subunit"/>
    <property type="evidence" value="ECO:0007669"/>
    <property type="project" value="TreeGrafter"/>
</dbReference>
<dbReference type="GO" id="GO:0006412">
    <property type="term" value="P:translation"/>
    <property type="evidence" value="ECO:0007669"/>
    <property type="project" value="InterPro"/>
</dbReference>
<dbReference type="Pfam" id="PF01196">
    <property type="entry name" value="Ribosomal_L17"/>
    <property type="match status" value="1"/>
</dbReference>
<dbReference type="GO" id="GO:0003735">
    <property type="term" value="F:structural constituent of ribosome"/>
    <property type="evidence" value="ECO:0007669"/>
    <property type="project" value="InterPro"/>
</dbReference>
<keyword evidence="2 5" id="KW-0689">Ribosomal protein</keyword>
<dbReference type="SUPFAM" id="SSF64263">
    <property type="entry name" value="Prokaryotic ribosomal protein L17"/>
    <property type="match status" value="1"/>
</dbReference>
<dbReference type="EMBL" id="QLTW01000016">
    <property type="protein sequence ID" value="MBT9144684.1"/>
    <property type="molecule type" value="Genomic_DNA"/>
</dbReference>
<evidence type="ECO:0000256" key="5">
    <source>
        <dbReference type="RuleBase" id="RU000660"/>
    </source>
</evidence>
<dbReference type="Gene3D" id="3.90.1030.10">
    <property type="entry name" value="Ribosomal protein L17"/>
    <property type="match status" value="1"/>
</dbReference>
<evidence type="ECO:0000256" key="6">
    <source>
        <dbReference type="RuleBase" id="RU000661"/>
    </source>
</evidence>
<accession>A0A9E2BKC8</accession>
<evidence type="ECO:0000256" key="4">
    <source>
        <dbReference type="ARBA" id="ARBA00035494"/>
    </source>
</evidence>
<comment type="caution">
    <text evidence="7">The sequence shown here is derived from an EMBL/GenBank/DDBJ whole genome shotgun (WGS) entry which is preliminary data.</text>
</comment>
<gene>
    <name evidence="7" type="primary">rplQ_1</name>
    <name evidence="7" type="ORF">DDT42_00529</name>
</gene>
<dbReference type="InterPro" id="IPR000456">
    <property type="entry name" value="Ribosomal_bL17"/>
</dbReference>
<sequence length="116" mass="13254">MRHKVAHRKLGRPTQHRLSLLRSLVTSLILYGRVTSTEAKIKEVQKVAAKVVRLAKKNDLASMRYLDSYLYSKDALYKLIKELAPKYTERPGGYTRTLPLSPRKGDGASMILLEWV</sequence>
<evidence type="ECO:0000313" key="7">
    <source>
        <dbReference type="EMBL" id="MBT9144684.1"/>
    </source>
</evidence>
<dbReference type="InterPro" id="IPR036373">
    <property type="entry name" value="Ribosomal_bL17_sf"/>
</dbReference>
<evidence type="ECO:0000313" key="8">
    <source>
        <dbReference type="Proteomes" id="UP000811545"/>
    </source>
</evidence>
<name>A0A9E2BKC8_PSYF1</name>
<dbReference type="PANTHER" id="PTHR14413">
    <property type="entry name" value="RIBOSOMAL PROTEIN L17"/>
    <property type="match status" value="1"/>
</dbReference>
<comment type="similarity">
    <text evidence="1 5">Belongs to the bacterial ribosomal protein bL17 family.</text>
</comment>
<dbReference type="PANTHER" id="PTHR14413:SF16">
    <property type="entry name" value="LARGE RIBOSOMAL SUBUNIT PROTEIN BL17M"/>
    <property type="match status" value="1"/>
</dbReference>
<proteinExistence type="inferred from homology"/>
<dbReference type="AlphaFoldDB" id="A0A9E2BKC8"/>
<evidence type="ECO:0000256" key="1">
    <source>
        <dbReference type="ARBA" id="ARBA00008777"/>
    </source>
</evidence>
<organism evidence="7 8">
    <name type="scientific">Psychracetigena formicireducens</name>
    <dbReference type="NCBI Taxonomy" id="2986056"/>
    <lineage>
        <taxon>Bacteria</taxon>
        <taxon>Bacillati</taxon>
        <taxon>Candidatus Lithacetigenota</taxon>
        <taxon>Candidatus Psychracetigena</taxon>
    </lineage>
</organism>